<keyword evidence="2" id="KW-0442">Lipid degradation</keyword>
<dbReference type="Pfam" id="PF01734">
    <property type="entry name" value="Patatin"/>
    <property type="match status" value="1"/>
</dbReference>
<keyword evidence="7" id="KW-1185">Reference proteome</keyword>
<evidence type="ECO:0000256" key="4">
    <source>
        <dbReference type="PROSITE-ProRule" id="PRU01161"/>
    </source>
</evidence>
<dbReference type="SUPFAM" id="SSF52151">
    <property type="entry name" value="FabD/lysophospholipase-like"/>
    <property type="match status" value="1"/>
</dbReference>
<dbReference type="PANTHER" id="PTHR24185:SF1">
    <property type="entry name" value="CALCIUM-INDEPENDENT PHOSPHOLIPASE A2-GAMMA"/>
    <property type="match status" value="1"/>
</dbReference>
<dbReference type="GeneID" id="63867313"/>
<name>A0A8G1W227_9EURO</name>
<sequence>MAWRVLSLDGGGILGYSELLILANILKGIPQLHGEESNSGDICPCDYFHIITGCGIGGVIALLLGRLRLTLAQCLLEYRTLSTCILRESWGGPLFDRNKLQEVADSIVERYCHTPFALLLEDDITDRGKTFVFAVQSDRKPYCFRTYPCSNDQDTVPIRISDAMVALLSARGQLDEVSIETSDGPTAFSDDLYPCGLRNPILDALKEVREQWSDQTIGLILSIGTGGVPPSDIPDLLRLGKLHDLMIPSLSDLVLPWKLLGQLRHLASIGTIDRSPDEVIDMLEDNERYIKNKLHYMGYEDKYNRFEIGPVQDTGPNDFRSVKETADETGRYLSQHSERLVSLATQLQGVGVSH</sequence>
<dbReference type="EMBL" id="KZ824631">
    <property type="protein sequence ID" value="RAK80026.1"/>
    <property type="molecule type" value="Genomic_DNA"/>
</dbReference>
<evidence type="ECO:0000313" key="6">
    <source>
        <dbReference type="EMBL" id="RAK80026.1"/>
    </source>
</evidence>
<dbReference type="OrthoDB" id="426293at2759"/>
<dbReference type="GO" id="GO:0046486">
    <property type="term" value="P:glycerolipid metabolic process"/>
    <property type="evidence" value="ECO:0007669"/>
    <property type="project" value="UniProtKB-ARBA"/>
</dbReference>
<evidence type="ECO:0000259" key="5">
    <source>
        <dbReference type="PROSITE" id="PS51635"/>
    </source>
</evidence>
<accession>A0A8G1W227</accession>
<dbReference type="InterPro" id="IPR016035">
    <property type="entry name" value="Acyl_Trfase/lysoPLipase"/>
</dbReference>
<dbReference type="Proteomes" id="UP000249789">
    <property type="component" value="Unassembled WGS sequence"/>
</dbReference>
<dbReference type="VEuPathDB" id="FungiDB:BO72DRAFT_525696"/>
<dbReference type="PROSITE" id="PS51635">
    <property type="entry name" value="PNPLA"/>
    <property type="match status" value="1"/>
</dbReference>
<proteinExistence type="predicted"/>
<dbReference type="GO" id="GO:0016042">
    <property type="term" value="P:lipid catabolic process"/>
    <property type="evidence" value="ECO:0007669"/>
    <property type="project" value="UniProtKB-KW"/>
</dbReference>
<evidence type="ECO:0000256" key="3">
    <source>
        <dbReference type="ARBA" id="ARBA00023098"/>
    </source>
</evidence>
<organism evidence="6 7">
    <name type="scientific">Aspergillus fijiensis CBS 313.89</name>
    <dbReference type="NCBI Taxonomy" id="1448319"/>
    <lineage>
        <taxon>Eukaryota</taxon>
        <taxon>Fungi</taxon>
        <taxon>Dikarya</taxon>
        <taxon>Ascomycota</taxon>
        <taxon>Pezizomycotina</taxon>
        <taxon>Eurotiomycetes</taxon>
        <taxon>Eurotiomycetidae</taxon>
        <taxon>Eurotiales</taxon>
        <taxon>Aspergillaceae</taxon>
        <taxon>Aspergillus</taxon>
    </lineage>
</organism>
<dbReference type="GO" id="GO:0016020">
    <property type="term" value="C:membrane"/>
    <property type="evidence" value="ECO:0007669"/>
    <property type="project" value="TreeGrafter"/>
</dbReference>
<dbReference type="PANTHER" id="PTHR24185">
    <property type="entry name" value="CALCIUM-INDEPENDENT PHOSPHOLIPASE A2-GAMMA"/>
    <property type="match status" value="1"/>
</dbReference>
<dbReference type="InterPro" id="IPR002641">
    <property type="entry name" value="PNPLA_dom"/>
</dbReference>
<protein>
    <submittedName>
        <fullName evidence="6">FabD/lysophospholipase-like protein</fullName>
    </submittedName>
</protein>
<dbReference type="Gene3D" id="3.40.1090.10">
    <property type="entry name" value="Cytosolic phospholipase A2 catalytic domain"/>
    <property type="match status" value="1"/>
</dbReference>
<evidence type="ECO:0000313" key="7">
    <source>
        <dbReference type="Proteomes" id="UP000249789"/>
    </source>
</evidence>
<dbReference type="RefSeq" id="XP_040804036.1">
    <property type="nucleotide sequence ID" value="XM_040949978.1"/>
</dbReference>
<feature type="short sequence motif" description="GXGXXG" evidence="4">
    <location>
        <begin position="10"/>
        <end position="15"/>
    </location>
</feature>
<comment type="caution">
    <text evidence="4">Lacks conserved residue(s) required for the propagation of feature annotation.</text>
</comment>
<dbReference type="AlphaFoldDB" id="A0A8G1W227"/>
<dbReference type="GO" id="GO:0019369">
    <property type="term" value="P:arachidonate metabolic process"/>
    <property type="evidence" value="ECO:0007669"/>
    <property type="project" value="TreeGrafter"/>
</dbReference>
<evidence type="ECO:0000256" key="1">
    <source>
        <dbReference type="ARBA" id="ARBA00022801"/>
    </source>
</evidence>
<reference evidence="6 7" key="1">
    <citation type="submission" date="2018-02" db="EMBL/GenBank/DDBJ databases">
        <title>The genomes of Aspergillus section Nigri reveals drivers in fungal speciation.</title>
        <authorList>
            <consortium name="DOE Joint Genome Institute"/>
            <person name="Vesth T.C."/>
            <person name="Nybo J."/>
            <person name="Theobald S."/>
            <person name="Brandl J."/>
            <person name="Frisvad J.C."/>
            <person name="Nielsen K.F."/>
            <person name="Lyhne E.K."/>
            <person name="Kogle M.E."/>
            <person name="Kuo A."/>
            <person name="Riley R."/>
            <person name="Clum A."/>
            <person name="Nolan M."/>
            <person name="Lipzen A."/>
            <person name="Salamov A."/>
            <person name="Henrissat B."/>
            <person name="Wiebenga A."/>
            <person name="De vries R.P."/>
            <person name="Grigoriev I.V."/>
            <person name="Mortensen U.H."/>
            <person name="Andersen M.R."/>
            <person name="Baker S.E."/>
        </authorList>
    </citation>
    <scope>NUCLEOTIDE SEQUENCE [LARGE SCALE GENOMIC DNA]</scope>
    <source>
        <strain evidence="6 7">CBS 313.89</strain>
    </source>
</reference>
<feature type="domain" description="PNPLA" evidence="5">
    <location>
        <begin position="6"/>
        <end position="205"/>
    </location>
</feature>
<gene>
    <name evidence="6" type="ORF">BO72DRAFT_525696</name>
</gene>
<evidence type="ECO:0000256" key="2">
    <source>
        <dbReference type="ARBA" id="ARBA00022963"/>
    </source>
</evidence>
<keyword evidence="1" id="KW-0378">Hydrolase</keyword>
<dbReference type="GO" id="GO:0047499">
    <property type="term" value="F:calcium-independent phospholipase A2 activity"/>
    <property type="evidence" value="ECO:0007669"/>
    <property type="project" value="TreeGrafter"/>
</dbReference>
<keyword evidence="3" id="KW-0443">Lipid metabolism</keyword>